<keyword evidence="3" id="KW-1185">Reference proteome</keyword>
<evidence type="ECO:0000256" key="1">
    <source>
        <dbReference type="SAM" id="MobiDB-lite"/>
    </source>
</evidence>
<reference evidence="2 3" key="1">
    <citation type="journal article" date="2016" name="Genome Announc.">
        <title>Complete Genome Sequence of Thiostrepton-Producing Streptomyces laurentii ATCC 31255.</title>
        <authorList>
            <person name="Doi K."/>
            <person name="Fujino Y."/>
            <person name="Nagayoshi Y."/>
            <person name="Ohshima T."/>
            <person name="Ogata S."/>
        </authorList>
    </citation>
    <scope>NUCLEOTIDE SEQUENCE [LARGE SCALE GENOMIC DNA]</scope>
    <source>
        <strain evidence="2 3">ATCC 31255</strain>
    </source>
</reference>
<sequence length="97" mass="9974">MRRWRVLVAGGVPAPSGGAVGMPAGTPRVSGLITGVPPEREQDIDAWGGRRRSAAVYANGPHAPVCEIPSNEVRGGPSDRTAGDAGARHDDVRPRGG</sequence>
<organism evidence="2 3">
    <name type="scientific">Streptomyces laurentii</name>
    <dbReference type="NCBI Taxonomy" id="39478"/>
    <lineage>
        <taxon>Bacteria</taxon>
        <taxon>Bacillati</taxon>
        <taxon>Actinomycetota</taxon>
        <taxon>Actinomycetes</taxon>
        <taxon>Kitasatosporales</taxon>
        <taxon>Streptomycetaceae</taxon>
        <taxon>Streptomyces</taxon>
    </lineage>
</organism>
<dbReference type="Proteomes" id="UP000217676">
    <property type="component" value="Chromosome"/>
</dbReference>
<dbReference type="EMBL" id="AP017424">
    <property type="protein sequence ID" value="BAU87405.1"/>
    <property type="molecule type" value="Genomic_DNA"/>
</dbReference>
<name>A0A160P888_STRLU</name>
<gene>
    <name evidence="2" type="ORF">SLA_6539</name>
</gene>
<dbReference type="KEGG" id="slau:SLA_6539"/>
<evidence type="ECO:0000313" key="3">
    <source>
        <dbReference type="Proteomes" id="UP000217676"/>
    </source>
</evidence>
<accession>A0A160P888</accession>
<protein>
    <submittedName>
        <fullName evidence="2">Helix-turn-helix domain, rpiR family protein</fullName>
    </submittedName>
</protein>
<evidence type="ECO:0000313" key="2">
    <source>
        <dbReference type="EMBL" id="BAU87405.1"/>
    </source>
</evidence>
<dbReference type="AlphaFoldDB" id="A0A160P888"/>
<proteinExistence type="predicted"/>
<feature type="compositionally biased region" description="Basic and acidic residues" evidence="1">
    <location>
        <begin position="86"/>
        <end position="97"/>
    </location>
</feature>
<feature type="region of interest" description="Disordered" evidence="1">
    <location>
        <begin position="67"/>
        <end position="97"/>
    </location>
</feature>